<dbReference type="InterPro" id="IPR001242">
    <property type="entry name" value="Condensation_dom"/>
</dbReference>
<dbReference type="NCBIfam" id="TIGR01720">
    <property type="entry name" value="NRPS-para261"/>
    <property type="match status" value="1"/>
</dbReference>
<evidence type="ECO:0000259" key="1">
    <source>
        <dbReference type="Pfam" id="PF00668"/>
    </source>
</evidence>
<feature type="domain" description="Condensation" evidence="1">
    <location>
        <begin position="77"/>
        <end position="275"/>
    </location>
</feature>
<dbReference type="Proteomes" id="UP000419138">
    <property type="component" value="Unassembled WGS sequence"/>
</dbReference>
<feature type="non-terminal residue" evidence="2">
    <location>
        <position position="276"/>
    </location>
</feature>
<dbReference type="GO" id="GO:0003824">
    <property type="term" value="F:catalytic activity"/>
    <property type="evidence" value="ECO:0007669"/>
    <property type="project" value="InterPro"/>
</dbReference>
<gene>
    <name evidence="2" type="ORF">FF041_24835</name>
</gene>
<dbReference type="PANTHER" id="PTHR45398">
    <property type="match status" value="1"/>
</dbReference>
<comment type="caution">
    <text evidence="2">The sequence shown here is derived from an EMBL/GenBank/DDBJ whole genome shotgun (WGS) entry which is preliminary data.</text>
</comment>
<dbReference type="AlphaFoldDB" id="A0A646KLV9"/>
<dbReference type="EMBL" id="VCLA01000167">
    <property type="protein sequence ID" value="MQT03302.1"/>
    <property type="molecule type" value="Genomic_DNA"/>
</dbReference>
<dbReference type="Pfam" id="PF00668">
    <property type="entry name" value="Condensation"/>
    <property type="match status" value="1"/>
</dbReference>
<protein>
    <submittedName>
        <fullName evidence="2">Non-ribosomal peptide synthetase</fullName>
    </submittedName>
</protein>
<reference evidence="2 3" key="1">
    <citation type="submission" date="2019-05" db="EMBL/GenBank/DDBJ databases">
        <title>Comparative genomics and metabolomics analyses of clavulanic acid producing Streptomyces species provides insight into specialized metabolism and evolution of beta-lactam biosynthetic gene clusters.</title>
        <authorList>
            <person name="Moore M.A."/>
            <person name="Cruz-Morales P."/>
            <person name="Barona Gomez F."/>
            <person name="Kapil T."/>
        </authorList>
    </citation>
    <scope>NUCLEOTIDE SEQUENCE [LARGE SCALE GENOMIC DNA]</scope>
    <source>
        <strain evidence="2 3">NRRL 5741</strain>
    </source>
</reference>
<dbReference type="Gene3D" id="3.30.559.30">
    <property type="entry name" value="Nonribosomal peptide synthetase, condensation domain"/>
    <property type="match status" value="1"/>
</dbReference>
<accession>A0A646KLV9</accession>
<dbReference type="SUPFAM" id="SSF52777">
    <property type="entry name" value="CoA-dependent acyltransferases"/>
    <property type="match status" value="1"/>
</dbReference>
<evidence type="ECO:0000313" key="3">
    <source>
        <dbReference type="Proteomes" id="UP000419138"/>
    </source>
</evidence>
<name>A0A646KLV9_STRJU</name>
<feature type="non-terminal residue" evidence="2">
    <location>
        <position position="1"/>
    </location>
</feature>
<organism evidence="2 3">
    <name type="scientific">Streptomyces jumonjinensis</name>
    <dbReference type="NCBI Taxonomy" id="1945"/>
    <lineage>
        <taxon>Bacteria</taxon>
        <taxon>Bacillati</taxon>
        <taxon>Actinomycetota</taxon>
        <taxon>Actinomycetes</taxon>
        <taxon>Kitasatosporales</taxon>
        <taxon>Streptomycetaceae</taxon>
        <taxon>Streptomyces</taxon>
    </lineage>
</organism>
<proteinExistence type="predicted"/>
<keyword evidence="3" id="KW-1185">Reference proteome</keyword>
<dbReference type="InterPro" id="IPR010060">
    <property type="entry name" value="NRPS_synth"/>
</dbReference>
<sequence>FRRWSGVLAGEAVTEGRVAELPEWVGLLGGVEPLLGRRALDRDVDTVRTLRNRSWVVPSGLAAVLVGRTPALFHCGVHELLLATLAGAVASSHQRTGILVDVEGHGRGALGDVDLSRTVGWFTSSHPVRLDVTGIDLDQVWTGGAAAGRLVKAVKEQVRAVPGDGLGYELLRYLNPETGPVLEAAPAAQIGFNYLGRFTAGSSEGSARPWELAGETVIGGAVDPDIPLPHALEVNVTVRDTPDGPELEIRLSWPGRLFGEGDVEELGRAWLRMLEG</sequence>
<evidence type="ECO:0000313" key="2">
    <source>
        <dbReference type="EMBL" id="MQT03302.1"/>
    </source>
</evidence>
<dbReference type="PANTHER" id="PTHR45398:SF1">
    <property type="entry name" value="ENZYME, PUTATIVE (JCVI)-RELATED"/>
    <property type="match status" value="1"/>
</dbReference>